<dbReference type="GO" id="GO:0005856">
    <property type="term" value="C:cytoskeleton"/>
    <property type="evidence" value="ECO:0007669"/>
    <property type="project" value="TreeGrafter"/>
</dbReference>
<name>A0A8H4J7E7_9PEZI</name>
<dbReference type="Gene3D" id="3.40.225.10">
    <property type="entry name" value="Class II aldolase/adducin N-terminal domain"/>
    <property type="match status" value="1"/>
</dbReference>
<dbReference type="PANTHER" id="PTHR10672">
    <property type="entry name" value="ADDUCIN"/>
    <property type="match status" value="1"/>
</dbReference>
<dbReference type="AlphaFoldDB" id="A0A8H4J7E7"/>
<proteinExistence type="predicted"/>
<gene>
    <name evidence="2" type="ORF">GTA08_BOTSDO00820</name>
</gene>
<dbReference type="GO" id="GO:0051015">
    <property type="term" value="F:actin filament binding"/>
    <property type="evidence" value="ECO:0007669"/>
    <property type="project" value="TreeGrafter"/>
</dbReference>
<evidence type="ECO:0000313" key="3">
    <source>
        <dbReference type="Proteomes" id="UP000572817"/>
    </source>
</evidence>
<organism evidence="2 3">
    <name type="scientific">Botryosphaeria dothidea</name>
    <dbReference type="NCBI Taxonomy" id="55169"/>
    <lineage>
        <taxon>Eukaryota</taxon>
        <taxon>Fungi</taxon>
        <taxon>Dikarya</taxon>
        <taxon>Ascomycota</taxon>
        <taxon>Pezizomycotina</taxon>
        <taxon>Dothideomycetes</taxon>
        <taxon>Dothideomycetes incertae sedis</taxon>
        <taxon>Botryosphaeriales</taxon>
        <taxon>Botryosphaeriaceae</taxon>
        <taxon>Botryosphaeria</taxon>
    </lineage>
</organism>
<evidence type="ECO:0000313" key="2">
    <source>
        <dbReference type="EMBL" id="KAF4313132.1"/>
    </source>
</evidence>
<dbReference type="EMBL" id="WWBZ02000001">
    <property type="protein sequence ID" value="KAF4313132.1"/>
    <property type="molecule type" value="Genomic_DNA"/>
</dbReference>
<dbReference type="OrthoDB" id="2932980at2759"/>
<protein>
    <submittedName>
        <fullName evidence="2">Class II aldolase protein</fullName>
    </submittedName>
</protein>
<dbReference type="Pfam" id="PF00596">
    <property type="entry name" value="Aldolase_II"/>
    <property type="match status" value="1"/>
</dbReference>
<dbReference type="SUPFAM" id="SSF53639">
    <property type="entry name" value="AraD/HMP-PK domain-like"/>
    <property type="match status" value="2"/>
</dbReference>
<reference evidence="2" key="1">
    <citation type="submission" date="2020-04" db="EMBL/GenBank/DDBJ databases">
        <title>Genome Assembly and Annotation of Botryosphaeria dothidea sdau 11-99, a Latent Pathogen of Apple Fruit Ring Rot in China.</title>
        <authorList>
            <person name="Yu C."/>
            <person name="Diao Y."/>
            <person name="Lu Q."/>
            <person name="Zhao J."/>
            <person name="Cui S."/>
            <person name="Peng C."/>
            <person name="He B."/>
            <person name="Liu H."/>
        </authorList>
    </citation>
    <scope>NUCLEOTIDE SEQUENCE [LARGE SCALE GENOMIC DNA]</scope>
    <source>
        <strain evidence="2">Sdau11-99</strain>
    </source>
</reference>
<dbReference type="SMART" id="SM01007">
    <property type="entry name" value="Aldolase_II"/>
    <property type="match status" value="1"/>
</dbReference>
<dbReference type="InterPro" id="IPR036409">
    <property type="entry name" value="Aldolase_II/adducin_N_sf"/>
</dbReference>
<accession>A0A8H4J7E7</accession>
<dbReference type="InterPro" id="IPR001303">
    <property type="entry name" value="Aldolase_II/adducin_N"/>
</dbReference>
<dbReference type="PANTHER" id="PTHR10672:SF41">
    <property type="entry name" value="CLASS II ALDOLASE_ADDUCIN DOMAIN PROTEIN (AFU_ORTHOLOGUE AFUA_3G01330)"/>
    <property type="match status" value="1"/>
</dbReference>
<keyword evidence="3" id="KW-1185">Reference proteome</keyword>
<dbReference type="Proteomes" id="UP000572817">
    <property type="component" value="Unassembled WGS sequence"/>
</dbReference>
<comment type="caution">
    <text evidence="2">The sequence shown here is derived from an EMBL/GenBank/DDBJ whole genome shotgun (WGS) entry which is preliminary data.</text>
</comment>
<sequence length="326" mass="35841">MKRGNDPNLDTLYTTFIDASHILHHHGVVDAYGHISVRNPQNPSTFFMSQNLAPALISSRADVIEYNVSDASPVDPNAKPGYSERCIHSEILKRYPGVTSVILSHCADVLPYCVSSVPLKPTIHMSGFLSSPVPVWDISPHYTPEDRRDLLVRNTRLGGSLASVFSTDHAVTTLANIDSSLSSPSAIDPNVHPLPSHTTLLMRGHGFTTASASVRGAVFQAVYTAAAARTQTSALLIQNAFNIGDMIGRGAVWGQSKKAARSGWEDEEEEDSGLLYLNEDEREGTWTMNKDTVDRSWGLWVQEVRTHGLYRNEEVAQTEDPDFVRV</sequence>
<dbReference type="InterPro" id="IPR051017">
    <property type="entry name" value="Aldolase-II_Adducin_sf"/>
</dbReference>
<evidence type="ECO:0000259" key="1">
    <source>
        <dbReference type="SMART" id="SM01007"/>
    </source>
</evidence>
<feature type="domain" description="Class II aldolase/adducin N-terminal" evidence="1">
    <location>
        <begin position="14"/>
        <end position="232"/>
    </location>
</feature>